<name>A0ABU6GGJ2_9BACL</name>
<dbReference type="InterPro" id="IPR012341">
    <property type="entry name" value="6hp_glycosidase-like_sf"/>
</dbReference>
<dbReference type="PANTHER" id="PTHR31084">
    <property type="entry name" value="ALPHA-L-FUCOSIDASE 2"/>
    <property type="match status" value="1"/>
</dbReference>
<feature type="domain" description="Alpha fucosidase A-like C-terminal" evidence="2">
    <location>
        <begin position="669"/>
        <end position="761"/>
    </location>
</feature>
<accession>A0ABU6GGJ2</accession>
<keyword evidence="4" id="KW-0378">Hydrolase</keyword>
<evidence type="ECO:0000259" key="1">
    <source>
        <dbReference type="Pfam" id="PF14498"/>
    </source>
</evidence>
<proteinExistence type="predicted"/>
<dbReference type="PIRSF" id="PIRSF007663">
    <property type="entry name" value="UCP007663"/>
    <property type="match status" value="1"/>
</dbReference>
<dbReference type="Pfam" id="PF14498">
    <property type="entry name" value="Glyco_hyd_65N_2"/>
    <property type="match status" value="1"/>
</dbReference>
<dbReference type="InterPro" id="IPR013780">
    <property type="entry name" value="Glyco_hydro_b"/>
</dbReference>
<dbReference type="InterPro" id="IPR049053">
    <property type="entry name" value="AFCA-like_C"/>
</dbReference>
<evidence type="ECO:0000259" key="3">
    <source>
        <dbReference type="Pfam" id="PF22124"/>
    </source>
</evidence>
<dbReference type="InterPro" id="IPR016518">
    <property type="entry name" value="Alpha-L-fucosidase"/>
</dbReference>
<dbReference type="Pfam" id="PF21307">
    <property type="entry name" value="Glyco_hydro_95_C"/>
    <property type="match status" value="1"/>
</dbReference>
<evidence type="ECO:0000313" key="5">
    <source>
        <dbReference type="Proteomes" id="UP001344632"/>
    </source>
</evidence>
<evidence type="ECO:0000313" key="4">
    <source>
        <dbReference type="EMBL" id="MEC0238824.1"/>
    </source>
</evidence>
<evidence type="ECO:0000259" key="2">
    <source>
        <dbReference type="Pfam" id="PF21307"/>
    </source>
</evidence>
<dbReference type="Gene3D" id="1.50.10.10">
    <property type="match status" value="1"/>
</dbReference>
<feature type="domain" description="Glycosyl hydrolase family 95 catalytic" evidence="3">
    <location>
        <begin position="259"/>
        <end position="667"/>
    </location>
</feature>
<comment type="caution">
    <text evidence="4">The sequence shown here is derived from an EMBL/GenBank/DDBJ whole genome shotgun (WGS) entry which is preliminary data.</text>
</comment>
<dbReference type="SUPFAM" id="SSF48208">
    <property type="entry name" value="Six-hairpin glycosidases"/>
    <property type="match status" value="1"/>
</dbReference>
<dbReference type="PANTHER" id="PTHR31084:SF0">
    <property type="entry name" value="ALPHA-L-FUCOSIDASE 2"/>
    <property type="match status" value="1"/>
</dbReference>
<dbReference type="Gene3D" id="2.60.40.1180">
    <property type="entry name" value="Golgi alpha-mannosidase II"/>
    <property type="match status" value="1"/>
</dbReference>
<dbReference type="InterPro" id="IPR008928">
    <property type="entry name" value="6-hairpin_glycosidase_sf"/>
</dbReference>
<dbReference type="GO" id="GO:0016787">
    <property type="term" value="F:hydrolase activity"/>
    <property type="evidence" value="ECO:0007669"/>
    <property type="project" value="UniProtKB-KW"/>
</dbReference>
<gene>
    <name evidence="4" type="ORF">P4H66_02925</name>
</gene>
<protein>
    <submittedName>
        <fullName evidence="4">Glycoside hydrolase family 95 protein</fullName>
    </submittedName>
</protein>
<dbReference type="RefSeq" id="WP_326085617.1">
    <property type="nucleotide sequence ID" value="NZ_JARLKZ010000002.1"/>
</dbReference>
<keyword evidence="5" id="KW-1185">Reference proteome</keyword>
<feature type="domain" description="Glycosyl hydrolase family 95 N-terminal" evidence="1">
    <location>
        <begin position="8"/>
        <end position="240"/>
    </location>
</feature>
<reference evidence="4 5" key="1">
    <citation type="submission" date="2023-03" db="EMBL/GenBank/DDBJ databases">
        <title>Bacillus Genome Sequencing.</title>
        <authorList>
            <person name="Dunlap C."/>
        </authorList>
    </citation>
    <scope>NUCLEOTIDE SEQUENCE [LARGE SCALE GENOMIC DNA]</scope>
    <source>
        <strain evidence="4 5">BD-525</strain>
    </source>
</reference>
<dbReference type="Pfam" id="PF22124">
    <property type="entry name" value="Glyco_hydro_95_cat"/>
    <property type="match status" value="1"/>
</dbReference>
<dbReference type="Gene3D" id="2.70.98.50">
    <property type="entry name" value="putative glycoside hydrolase family protein from bacillus halodurans"/>
    <property type="match status" value="1"/>
</dbReference>
<organism evidence="4 5">
    <name type="scientific">Paenibacillus dokdonensis</name>
    <dbReference type="NCBI Taxonomy" id="2567944"/>
    <lineage>
        <taxon>Bacteria</taxon>
        <taxon>Bacillati</taxon>
        <taxon>Bacillota</taxon>
        <taxon>Bacilli</taxon>
        <taxon>Bacillales</taxon>
        <taxon>Paenibacillaceae</taxon>
        <taxon>Paenibacillus</taxon>
    </lineage>
</organism>
<dbReference type="EMBL" id="JARLKZ010000002">
    <property type="protein sequence ID" value="MEC0238824.1"/>
    <property type="molecule type" value="Genomic_DNA"/>
</dbReference>
<dbReference type="Proteomes" id="UP001344632">
    <property type="component" value="Unassembled WGS sequence"/>
</dbReference>
<dbReference type="InterPro" id="IPR027414">
    <property type="entry name" value="GH95_N_dom"/>
</dbReference>
<sequence>MGSSNDKLFEKQPAQAWTEAFPIGNGRLGGMIFGGIRNERIQLNEDSIWYGGPKGNDNPAAYGKLEEIRSLLMEGKPKEAEKLALLHMTNAPHYFGPYQPLGDLLIEMEGHETASDYGRVLDMQTGAVTISYTVGSTRFDRQVFSSAADQVLIMHLTASRPASLSFTARMSRRPFEGEIRREHGGILAMTGQAGPDGVHYAAVIQAVTNGGEMQAVGNYLDIRHADSVTLILAAQTSYRHSDPYRIAWEQADRASAMPYEELRQRHILDHRLLFDRVVLELEGDRPEDENARQLPTSERLRHYRQGSIDRGLEALFYQYGRYLLMASSRPGSLPANLQGIWNESFTPPWESDFHLNINLQMNYWIAETGNLAECHEPLFDLIDRLAENGRRTAAALYRARGFTAHTMTNLWADSGIFGVFTTANIWPTGGAWIALHLWEHYRYHGSELFLRERAYPILKEAALFFLDFLTEDPAGQLVTSPSLSPENRYVTETGATGSLCYGPSMDSQIVYALFSACIEAAERLGLDQALQAEWMEARSRLPKPRIGKHGQIMEWSVDYGEAEPGHRHISHLFALHPGEQIVPHRMPELGTAARLTLERRLAHGGGHTGWSQAWIANFWSRLGDGGQSYSSLRNLLSKAVHPNLFGDHPPFQIDANFGGAAAIHEMLLQSHAGEIRLLPALPSEWPSGRVAGLCARGGFIVDIEWSEGHLLEARIESKLGDECALYSEDPLQVFDSGYETAAVEPRDHVYHLSIPAGAAWRIRLK</sequence>
<dbReference type="InterPro" id="IPR054363">
    <property type="entry name" value="GH95_cat"/>
</dbReference>